<evidence type="ECO:0000313" key="2">
    <source>
        <dbReference type="EMBL" id="NAZ15533.1"/>
    </source>
</evidence>
<dbReference type="Proteomes" id="UP000477543">
    <property type="component" value="Unassembled WGS sequence"/>
</dbReference>
<evidence type="ECO:0000256" key="1">
    <source>
        <dbReference type="SAM" id="SignalP"/>
    </source>
</evidence>
<proteinExistence type="predicted"/>
<evidence type="ECO:0008006" key="4">
    <source>
        <dbReference type="Google" id="ProtNLM"/>
    </source>
</evidence>
<dbReference type="EMBL" id="WYDN01000003">
    <property type="protein sequence ID" value="NAZ15533.1"/>
    <property type="molecule type" value="Genomic_DNA"/>
</dbReference>
<dbReference type="RefSeq" id="WP_161447952.1">
    <property type="nucleotide sequence ID" value="NZ_WYDN01000003.1"/>
</dbReference>
<protein>
    <recommendedName>
        <fullName evidence="4">HNH endonuclease</fullName>
    </recommendedName>
</protein>
<name>A0A6L9G3I6_9MICC</name>
<sequence>MGLLAVARALLPLVLRSSARALATQTIRAGVRPTIKGGYTSFSRFKADLAGSTPKNNQWHHIVEQSNITKRKWDARWIHNRNNLVSIPKEVHQKCVNSWMAKKNVRNFGIISGSKTMRQTVHSLSFSKQYEIGIALLKHCGVKF</sequence>
<comment type="caution">
    <text evidence="2">The sequence shown here is derived from an EMBL/GenBank/DDBJ whole genome shotgun (WGS) entry which is preliminary data.</text>
</comment>
<organism evidence="2 3">
    <name type="scientific">Glutamicibacter soli</name>
    <dbReference type="NCBI Taxonomy" id="453836"/>
    <lineage>
        <taxon>Bacteria</taxon>
        <taxon>Bacillati</taxon>
        <taxon>Actinomycetota</taxon>
        <taxon>Actinomycetes</taxon>
        <taxon>Micrococcales</taxon>
        <taxon>Micrococcaceae</taxon>
        <taxon>Glutamicibacter</taxon>
    </lineage>
</organism>
<feature type="chain" id="PRO_5038961768" description="HNH endonuclease" evidence="1">
    <location>
        <begin position="24"/>
        <end position="144"/>
    </location>
</feature>
<feature type="signal peptide" evidence="1">
    <location>
        <begin position="1"/>
        <end position="23"/>
    </location>
</feature>
<keyword evidence="1" id="KW-0732">Signal</keyword>
<accession>A0A6L9G3I6</accession>
<reference evidence="2 3" key="1">
    <citation type="submission" date="2020-01" db="EMBL/GenBank/DDBJ databases">
        <title>Glutamicibacter soli M275.</title>
        <authorList>
            <person name="Meng X."/>
        </authorList>
    </citation>
    <scope>NUCLEOTIDE SEQUENCE [LARGE SCALE GENOMIC DNA]</scope>
    <source>
        <strain evidence="2 3">M275</strain>
    </source>
</reference>
<gene>
    <name evidence="2" type="ORF">GT020_05545</name>
</gene>
<evidence type="ECO:0000313" key="3">
    <source>
        <dbReference type="Proteomes" id="UP000477543"/>
    </source>
</evidence>
<dbReference type="AlphaFoldDB" id="A0A6L9G3I6"/>